<gene>
    <name evidence="1" type="ORF">H9804_04230</name>
</gene>
<sequence>MDKSEGKDWFAKTLNNVTEETAKVYRISRLKLEMNSLNKTYNEKMHKISKRLLKLIEQGEIDGSLFEPEYTSLVQISEKMEEMESEIEAIKGNLKFGFGKKKTDDDEKIVDVKAETIENDDKKEENK</sequence>
<evidence type="ECO:0000313" key="1">
    <source>
        <dbReference type="EMBL" id="HIZ89129.1"/>
    </source>
</evidence>
<dbReference type="AlphaFoldDB" id="A0A9D2GTL2"/>
<dbReference type="EMBL" id="DXAQ01000067">
    <property type="protein sequence ID" value="HIZ89129.1"/>
    <property type="molecule type" value="Genomic_DNA"/>
</dbReference>
<dbReference type="Proteomes" id="UP000824176">
    <property type="component" value="Unassembled WGS sequence"/>
</dbReference>
<proteinExistence type="predicted"/>
<reference evidence="1" key="1">
    <citation type="journal article" date="2021" name="PeerJ">
        <title>Extensive microbial diversity within the chicken gut microbiome revealed by metagenomics and culture.</title>
        <authorList>
            <person name="Gilroy R."/>
            <person name="Ravi A."/>
            <person name="Getino M."/>
            <person name="Pursley I."/>
            <person name="Horton D.L."/>
            <person name="Alikhan N.F."/>
            <person name="Baker D."/>
            <person name="Gharbi K."/>
            <person name="Hall N."/>
            <person name="Watson M."/>
            <person name="Adriaenssens E.M."/>
            <person name="Foster-Nyarko E."/>
            <person name="Jarju S."/>
            <person name="Secka A."/>
            <person name="Antonio M."/>
            <person name="Oren A."/>
            <person name="Chaudhuri R.R."/>
            <person name="La Ragione R."/>
            <person name="Hildebrand F."/>
            <person name="Pallen M.J."/>
        </authorList>
    </citation>
    <scope>NUCLEOTIDE SEQUENCE</scope>
    <source>
        <strain evidence="1">ChiW4-1371</strain>
    </source>
</reference>
<evidence type="ECO:0000313" key="2">
    <source>
        <dbReference type="Proteomes" id="UP000824176"/>
    </source>
</evidence>
<accession>A0A9D2GTL2</accession>
<name>A0A9D2GTL2_9BACT</name>
<comment type="caution">
    <text evidence="1">The sequence shown here is derived from an EMBL/GenBank/DDBJ whole genome shotgun (WGS) entry which is preliminary data.</text>
</comment>
<reference evidence="1" key="2">
    <citation type="submission" date="2021-04" db="EMBL/GenBank/DDBJ databases">
        <authorList>
            <person name="Gilroy R."/>
        </authorList>
    </citation>
    <scope>NUCLEOTIDE SEQUENCE</scope>
    <source>
        <strain evidence="1">ChiW4-1371</strain>
    </source>
</reference>
<protein>
    <submittedName>
        <fullName evidence="1">Uncharacterized protein</fullName>
    </submittedName>
</protein>
<organism evidence="1 2">
    <name type="scientific">Candidatus Mucispirillum faecigallinarum</name>
    <dbReference type="NCBI Taxonomy" id="2838699"/>
    <lineage>
        <taxon>Bacteria</taxon>
        <taxon>Pseudomonadati</taxon>
        <taxon>Deferribacterota</taxon>
        <taxon>Deferribacteres</taxon>
        <taxon>Deferribacterales</taxon>
        <taxon>Mucispirillaceae</taxon>
        <taxon>Mucispirillum</taxon>
    </lineage>
</organism>